<dbReference type="Proteomes" id="UP000751518">
    <property type="component" value="Unassembled WGS sequence"/>
</dbReference>
<dbReference type="AlphaFoldDB" id="A0A955LJ69"/>
<proteinExistence type="predicted"/>
<name>A0A955LJ69_UNCKA</name>
<protein>
    <submittedName>
        <fullName evidence="2">Uncharacterized protein</fullName>
    </submittedName>
</protein>
<feature type="transmembrane region" description="Helical" evidence="1">
    <location>
        <begin position="12"/>
        <end position="35"/>
    </location>
</feature>
<evidence type="ECO:0000256" key="1">
    <source>
        <dbReference type="SAM" id="Phobius"/>
    </source>
</evidence>
<organism evidence="2 3">
    <name type="scientific">candidate division WWE3 bacterium</name>
    <dbReference type="NCBI Taxonomy" id="2053526"/>
    <lineage>
        <taxon>Bacteria</taxon>
        <taxon>Katanobacteria</taxon>
    </lineage>
</organism>
<keyword evidence="1" id="KW-0812">Transmembrane</keyword>
<accession>A0A955LJ69</accession>
<reference evidence="2" key="1">
    <citation type="submission" date="2020-04" db="EMBL/GenBank/DDBJ databases">
        <authorList>
            <person name="Zhang T."/>
        </authorList>
    </citation>
    <scope>NUCLEOTIDE SEQUENCE</scope>
    <source>
        <strain evidence="2">HKST-UBA03</strain>
    </source>
</reference>
<keyword evidence="1" id="KW-1133">Transmembrane helix</keyword>
<keyword evidence="1" id="KW-0472">Membrane</keyword>
<comment type="caution">
    <text evidence="2">The sequence shown here is derived from an EMBL/GenBank/DDBJ whole genome shotgun (WGS) entry which is preliminary data.</text>
</comment>
<sequence>MPKKKKFKHDKTEFVFVATMIVAVLVIVLLSYAYIIQFNVGVPVNTTVATNHTPPSPKPLSDYDDQGDIEGVIRIPFNYSISLIDSSQIVLSGEDGNVTLPNDASTITVYKGTPPIVKKATLSDLSVGNTVQLRLLPGKLGWIYIIK</sequence>
<gene>
    <name evidence="2" type="ORF">KC614_00720</name>
</gene>
<evidence type="ECO:0000313" key="2">
    <source>
        <dbReference type="EMBL" id="MCA9391712.1"/>
    </source>
</evidence>
<dbReference type="EMBL" id="JAGQKZ010000003">
    <property type="protein sequence ID" value="MCA9391712.1"/>
    <property type="molecule type" value="Genomic_DNA"/>
</dbReference>
<evidence type="ECO:0000313" key="3">
    <source>
        <dbReference type="Proteomes" id="UP000751518"/>
    </source>
</evidence>
<reference evidence="2" key="2">
    <citation type="journal article" date="2021" name="Microbiome">
        <title>Successional dynamics and alternative stable states in a saline activated sludge microbial community over 9 years.</title>
        <authorList>
            <person name="Wang Y."/>
            <person name="Ye J."/>
            <person name="Ju F."/>
            <person name="Liu L."/>
            <person name="Boyd J.A."/>
            <person name="Deng Y."/>
            <person name="Parks D.H."/>
            <person name="Jiang X."/>
            <person name="Yin X."/>
            <person name="Woodcroft B.J."/>
            <person name="Tyson G.W."/>
            <person name="Hugenholtz P."/>
            <person name="Polz M.F."/>
            <person name="Zhang T."/>
        </authorList>
    </citation>
    <scope>NUCLEOTIDE SEQUENCE</scope>
    <source>
        <strain evidence="2">HKST-UBA03</strain>
    </source>
</reference>